<evidence type="ECO:0000313" key="3">
    <source>
        <dbReference type="EMBL" id="MFC0474706.1"/>
    </source>
</evidence>
<evidence type="ECO:0000256" key="1">
    <source>
        <dbReference type="SAM" id="Coils"/>
    </source>
</evidence>
<organism evidence="3 4">
    <name type="scientific">Robertmurraya beringensis</name>
    <dbReference type="NCBI Taxonomy" id="641660"/>
    <lineage>
        <taxon>Bacteria</taxon>
        <taxon>Bacillati</taxon>
        <taxon>Bacillota</taxon>
        <taxon>Bacilli</taxon>
        <taxon>Bacillales</taxon>
        <taxon>Bacillaceae</taxon>
        <taxon>Robertmurraya</taxon>
    </lineage>
</organism>
<evidence type="ECO:0008006" key="5">
    <source>
        <dbReference type="Google" id="ProtNLM"/>
    </source>
</evidence>
<evidence type="ECO:0000313" key="4">
    <source>
        <dbReference type="Proteomes" id="UP001589738"/>
    </source>
</evidence>
<proteinExistence type="predicted"/>
<feature type="transmembrane region" description="Helical" evidence="2">
    <location>
        <begin position="6"/>
        <end position="25"/>
    </location>
</feature>
<name>A0ABV6KS98_9BACI</name>
<dbReference type="RefSeq" id="WP_160545575.1">
    <property type="nucleotide sequence ID" value="NZ_JBHLUU010000016.1"/>
</dbReference>
<reference evidence="3 4" key="1">
    <citation type="submission" date="2024-09" db="EMBL/GenBank/DDBJ databases">
        <authorList>
            <person name="Sun Q."/>
            <person name="Mori K."/>
        </authorList>
    </citation>
    <scope>NUCLEOTIDE SEQUENCE [LARGE SCALE GENOMIC DNA]</scope>
    <source>
        <strain evidence="3 4">CGMCC 1.9126</strain>
    </source>
</reference>
<gene>
    <name evidence="3" type="ORF">ACFFHF_05270</name>
</gene>
<feature type="coiled-coil region" evidence="1">
    <location>
        <begin position="41"/>
        <end position="87"/>
    </location>
</feature>
<dbReference type="Proteomes" id="UP001589738">
    <property type="component" value="Unassembled WGS sequence"/>
</dbReference>
<dbReference type="EMBL" id="JBHLUU010000016">
    <property type="protein sequence ID" value="MFC0474706.1"/>
    <property type="molecule type" value="Genomic_DNA"/>
</dbReference>
<keyword evidence="1" id="KW-0175">Coiled coil</keyword>
<evidence type="ECO:0000256" key="2">
    <source>
        <dbReference type="SAM" id="Phobius"/>
    </source>
</evidence>
<keyword evidence="2" id="KW-1133">Transmembrane helix</keyword>
<comment type="caution">
    <text evidence="3">The sequence shown here is derived from an EMBL/GenBank/DDBJ whole genome shotgun (WGS) entry which is preliminary data.</text>
</comment>
<keyword evidence="2" id="KW-0812">Transmembrane</keyword>
<accession>A0ABV6KS98</accession>
<keyword evidence="2" id="KW-0472">Membrane</keyword>
<keyword evidence="4" id="KW-1185">Reference proteome</keyword>
<sequence length="205" mass="23766">MTSVFLFISILLNIFALFSIVILYLRQSKLFEVEKKQQRMIEEMEDVISTYLAEMKEENESFIERMTKAANNQSNKQERRKKEASIESILPSAEEEKVRFPVKSSKSQAVKAYKLGATQSLTDEDVEVLLPDFNEPKDPAIDLKVEKEVEETVQEVKTAPKEKSLLEEVVHLQEQGLTYEEIAKKLHKGQTEIELLLKFRQNIQE</sequence>
<protein>
    <recommendedName>
        <fullName evidence="5">Swarming motility protein SwrB</fullName>
    </recommendedName>
</protein>